<evidence type="ECO:0000256" key="1">
    <source>
        <dbReference type="PIRSR" id="PIRSR605502-1"/>
    </source>
</evidence>
<feature type="binding site" evidence="1">
    <location>
        <position position="99"/>
    </location>
    <ligand>
        <name>Mg(2+)</name>
        <dbReference type="ChEBI" id="CHEBI:18420"/>
        <label>1</label>
    </ligand>
</feature>
<dbReference type="GO" id="GO:0046872">
    <property type="term" value="F:metal ion binding"/>
    <property type="evidence" value="ECO:0007669"/>
    <property type="project" value="UniProtKB-KW"/>
</dbReference>
<dbReference type="AlphaFoldDB" id="A0AAU9IVP2"/>
<reference evidence="2" key="1">
    <citation type="submission" date="2021-09" db="EMBL/GenBank/DDBJ databases">
        <authorList>
            <consortium name="AG Swart"/>
            <person name="Singh M."/>
            <person name="Singh A."/>
            <person name="Seah K."/>
            <person name="Emmerich C."/>
        </authorList>
    </citation>
    <scope>NUCLEOTIDE SEQUENCE</scope>
    <source>
        <strain evidence="2">ATCC30299</strain>
    </source>
</reference>
<dbReference type="Pfam" id="PF03747">
    <property type="entry name" value="ADP_ribosyl_GH"/>
    <property type="match status" value="1"/>
</dbReference>
<comment type="caution">
    <text evidence="2">The sequence shown here is derived from an EMBL/GenBank/DDBJ whole genome shotgun (WGS) entry which is preliminary data.</text>
</comment>
<name>A0AAU9IVP2_9CILI</name>
<proteinExistence type="predicted"/>
<comment type="cofactor">
    <cofactor evidence="1">
        <name>Mg(2+)</name>
        <dbReference type="ChEBI" id="CHEBI:18420"/>
    </cofactor>
    <text evidence="1">Binds 2 magnesium ions per subunit.</text>
</comment>
<dbReference type="InterPro" id="IPR050792">
    <property type="entry name" value="ADP-ribosylglycohydrolase"/>
</dbReference>
<feature type="binding site" evidence="1">
    <location>
        <position position="303"/>
    </location>
    <ligand>
        <name>Mg(2+)</name>
        <dbReference type="ChEBI" id="CHEBI:18420"/>
        <label>1</label>
    </ligand>
</feature>
<dbReference type="InterPro" id="IPR005502">
    <property type="entry name" value="Ribosyl_crysJ1"/>
</dbReference>
<dbReference type="EMBL" id="CAJZBQ010000020">
    <property type="protein sequence ID" value="CAG9318110.1"/>
    <property type="molecule type" value="Genomic_DNA"/>
</dbReference>
<evidence type="ECO:0000313" key="3">
    <source>
        <dbReference type="Proteomes" id="UP001162131"/>
    </source>
</evidence>
<feature type="binding site" evidence="1">
    <location>
        <position position="304"/>
    </location>
    <ligand>
        <name>Mg(2+)</name>
        <dbReference type="ChEBI" id="CHEBI:18420"/>
        <label>2</label>
    </ligand>
</feature>
<organism evidence="2 3">
    <name type="scientific">Blepharisma stoltei</name>
    <dbReference type="NCBI Taxonomy" id="1481888"/>
    <lineage>
        <taxon>Eukaryota</taxon>
        <taxon>Sar</taxon>
        <taxon>Alveolata</taxon>
        <taxon>Ciliophora</taxon>
        <taxon>Postciliodesmatophora</taxon>
        <taxon>Heterotrichea</taxon>
        <taxon>Heterotrichida</taxon>
        <taxon>Blepharismidae</taxon>
        <taxon>Blepharisma</taxon>
    </lineage>
</organism>
<feature type="binding site" evidence="1">
    <location>
        <position position="301"/>
    </location>
    <ligand>
        <name>Mg(2+)</name>
        <dbReference type="ChEBI" id="CHEBI:18420"/>
        <label>1</label>
    </ligand>
</feature>
<dbReference type="PANTHER" id="PTHR16222:SF35">
    <property type="entry name" value="ADP-RIBOSYLGLYCOHYDROLASE"/>
    <property type="match status" value="1"/>
</dbReference>
<sequence>MEPHRIPEDTNKINYHEEFLKAKASAEIFEDDLNNIPPSRLVDSDSKFNLCLGSIIGAFIGDALGAAIEFNNSITDELLSQTLEMQGGGCLHLGPGQVTDDSELAMCLLQGLCDGKGILNLDYIARFYRLWILSHPPDKGNTVLAAFSSFYDRSPRARYCIENAEKYNKSSESNGSFMRCTPLAVFCRNLNDDEIREAVKAECSMTHSNKTIQDAEVCYVKAITSLINSHGNREKAYNDAKNIATLPDVQQWLEDIERSEPMPGNPNIGWAKIAFDHAFRHMKNGSSFYTAVSETLRIGGDTDTNACIVGGLIGAAEGYNALPQEWKNKVQGYDFLTLNRGIERPWFLDQTVVESQAETLYRIAPRSLSIVGLAKNIS</sequence>
<dbReference type="PANTHER" id="PTHR16222">
    <property type="entry name" value="ADP-RIBOSYLGLYCOHYDROLASE"/>
    <property type="match status" value="1"/>
</dbReference>
<evidence type="ECO:0000313" key="2">
    <source>
        <dbReference type="EMBL" id="CAG9318110.1"/>
    </source>
</evidence>
<gene>
    <name evidence="2" type="ORF">BSTOLATCC_MIC20594</name>
</gene>
<dbReference type="Proteomes" id="UP001162131">
    <property type="component" value="Unassembled WGS sequence"/>
</dbReference>
<keyword evidence="3" id="KW-1185">Reference proteome</keyword>
<feature type="binding site" evidence="1">
    <location>
        <position position="100"/>
    </location>
    <ligand>
        <name>Mg(2+)</name>
        <dbReference type="ChEBI" id="CHEBI:18420"/>
        <label>1</label>
    </ligand>
</feature>
<dbReference type="InterPro" id="IPR036705">
    <property type="entry name" value="Ribosyl_crysJ1_sf"/>
</dbReference>
<protein>
    <submittedName>
        <fullName evidence="2">Uncharacterized protein</fullName>
    </submittedName>
</protein>
<feature type="binding site" evidence="1">
    <location>
        <position position="101"/>
    </location>
    <ligand>
        <name>Mg(2+)</name>
        <dbReference type="ChEBI" id="CHEBI:18420"/>
        <label>1</label>
    </ligand>
</feature>
<keyword evidence="1" id="KW-0479">Metal-binding</keyword>
<accession>A0AAU9IVP2</accession>
<dbReference type="SUPFAM" id="SSF101478">
    <property type="entry name" value="ADP-ribosylglycohydrolase"/>
    <property type="match status" value="1"/>
</dbReference>
<dbReference type="Gene3D" id="1.10.4080.10">
    <property type="entry name" value="ADP-ribosylation/Crystallin J1"/>
    <property type="match status" value="1"/>
</dbReference>
<keyword evidence="1" id="KW-0460">Magnesium</keyword>